<evidence type="ECO:0000256" key="7">
    <source>
        <dbReference type="ARBA" id="ARBA00023121"/>
    </source>
</evidence>
<feature type="compositionally biased region" description="Low complexity" evidence="9">
    <location>
        <begin position="1097"/>
        <end position="1107"/>
    </location>
</feature>
<keyword evidence="3 10" id="KW-0812">Transmembrane</keyword>
<feature type="compositionally biased region" description="Low complexity" evidence="9">
    <location>
        <begin position="705"/>
        <end position="714"/>
    </location>
</feature>
<dbReference type="STRING" id="1165861.A0A0L0V471"/>
<protein>
    <recommendedName>
        <fullName evidence="11">SMP-LTD domain-containing protein</fullName>
    </recommendedName>
</protein>
<dbReference type="GO" id="GO:0005789">
    <property type="term" value="C:endoplasmic reticulum membrane"/>
    <property type="evidence" value="ECO:0007669"/>
    <property type="project" value="UniProtKB-SubCell"/>
</dbReference>
<sequence length="1367" mass="149906">MFYLILFVYILGGLTFIPVIIFITGVILYYSSPQIKQSSTGRIGSSEESASLLSNDSKEDQTKNGNEVELPRLYRAGWLTVRQSYQPSQNSESTYMGLITNSYRNFMDQRSKDSKKTKPKDRFYTVLKQNVLFLYQDEDQIDCTAAIQVSLYDVDLYPAGSPDGELFVKKKAICLKPMIQNQSCDPINSQPSGGNPSDQQTTHQPGRPAAWFIFTKNNLEKEDWYHILLASSKLTGPDSKATFQKDASLFDSHDMAKLVEGIDQQPDPIPMRWMNAMIGRLFLSTYRTHAFEYWIIDRIMKKLAKVQTPAFLSAINVREVHVGSTTPFFSKPMLKELTIDGDASMEVLVSYKGEFRITIETVATINLGARFKPYVVNLVLAVVLKELSGTLLLKIKRPPTNRLWFGFTAMPHLVLDLEPVVSTRQIKWALVLKPIESRIREVVLESIVYPNLDDLVFFDTQPYTHHGGIWGDAARKEKSTHDDAQDEQGSDGSASPTEDVKTSKPHGSSPTHKKSHSMPHPQLFPQTTKTSLSTAREDSNLSQDTIRQRTTNKTADESEESSEIVAPPPTADEPIENSPTLSLNQPENKRSSWFSTNRRQDIVSTQSGAQAPSSRSRNISNQNKNRHSQQQSTESEEGDAVAKLQKFLRSHPENSSNSHPSTPQLDSKSTPQLPRVSEPEEFEFSSSSGPTTPLTNFSEGPLQNHTQPSQSSSPQHRHPTEELESVAVGSPLAQTMSLQSSEENSASASPLLRRLPPPPRQTLPSTFLPPPTRNTPTATADSRSNNNQSTSSNSILNQLRTRATDKEALTASVTQARDTVIKWGAAWASKRKSPQANHHSYPYNSGFNPISIDHVNNSSSIGDNHKSSILENYSDKQRLSSLNEPVDMDISPMTDPVEDTLEEPLEDEDEDGGHGPHKSKSYRAHRARITGMGKTKSMDVTTASTPPSPSPTAQEITRSASPITLETPASSSSTTTTNTTSQFLRLKPSISKLLGSNTVNTSVNTDDLPASMGKRNRIFSSNGQFIPAAPLSTTGLSIPSAPSTHNDRSSNHSSSSSTSSSESKLLKPKAVVVDERSAPTLTPTTTEITSANSNQNPKPTTSTTTKIGGTHEIFSERSSYKPAPMMMIPGIKDSSHRFGIGSDSLLSTTTSYPSIIENDESINPTPMSIVLNSVASSSGGVSSSLEQNLDDLLDQKEDGPVLVTLSGSRLTKTAITTDADEEIEEEESNDEEQGDHQRLKETEVANDHKNDGHTSSLPSFINVSLIKPPPAAALPHRLPSDVHSKLDSSSSLLINEIPSSSTLLNSTDTIQHLNSNQSSVTLTQPDTVNHVHDDQSIPENANDTLLSGSDNNQIDSVSSHIDDAWGL</sequence>
<dbReference type="EMBL" id="AJIL01000123">
    <property type="protein sequence ID" value="KNE94100.1"/>
    <property type="molecule type" value="Genomic_DNA"/>
</dbReference>
<evidence type="ECO:0000256" key="6">
    <source>
        <dbReference type="ARBA" id="ARBA00023055"/>
    </source>
</evidence>
<feature type="compositionally biased region" description="Polar residues" evidence="9">
    <location>
        <begin position="577"/>
        <end position="633"/>
    </location>
</feature>
<name>A0A0L0V471_9BASI</name>
<feature type="compositionally biased region" description="Polar residues" evidence="9">
    <location>
        <begin position="732"/>
        <end position="748"/>
    </location>
</feature>
<evidence type="ECO:0000256" key="5">
    <source>
        <dbReference type="ARBA" id="ARBA00022989"/>
    </source>
</evidence>
<dbReference type="GO" id="GO:1990456">
    <property type="term" value="P:mitochondrion-endoplasmic reticulum membrane tethering"/>
    <property type="evidence" value="ECO:0007669"/>
    <property type="project" value="TreeGrafter"/>
</dbReference>
<proteinExistence type="predicted"/>
<accession>A0A0L0V471</accession>
<evidence type="ECO:0000313" key="13">
    <source>
        <dbReference type="Proteomes" id="UP000054564"/>
    </source>
</evidence>
<feature type="compositionally biased region" description="Polar residues" evidence="9">
    <location>
        <begin position="184"/>
        <end position="204"/>
    </location>
</feature>
<dbReference type="Proteomes" id="UP000054564">
    <property type="component" value="Unassembled WGS sequence"/>
</dbReference>
<feature type="domain" description="SMP-LTD" evidence="11">
    <location>
        <begin position="267"/>
        <end position="458"/>
    </location>
</feature>
<dbReference type="CDD" id="cd21675">
    <property type="entry name" value="SMP_TEX2"/>
    <property type="match status" value="1"/>
</dbReference>
<keyword evidence="13" id="KW-1185">Reference proteome</keyword>
<feature type="region of interest" description="Disordered" evidence="9">
    <location>
        <begin position="475"/>
        <end position="801"/>
    </location>
</feature>
<keyword evidence="2" id="KW-0813">Transport</keyword>
<evidence type="ECO:0000256" key="9">
    <source>
        <dbReference type="SAM" id="MobiDB-lite"/>
    </source>
</evidence>
<evidence type="ECO:0000256" key="8">
    <source>
        <dbReference type="ARBA" id="ARBA00023136"/>
    </source>
</evidence>
<feature type="region of interest" description="Disordered" evidence="9">
    <location>
        <begin position="1216"/>
        <end position="1237"/>
    </location>
</feature>
<feature type="compositionally biased region" description="Polar residues" evidence="9">
    <location>
        <begin position="689"/>
        <end position="704"/>
    </location>
</feature>
<dbReference type="PANTHER" id="PTHR13466:SF19">
    <property type="entry name" value="NUCLEUS-VACUOLE JUNCTION PROTEIN 2"/>
    <property type="match status" value="1"/>
</dbReference>
<feature type="compositionally biased region" description="Low complexity" evidence="9">
    <location>
        <begin position="1080"/>
        <end position="1089"/>
    </location>
</feature>
<organism evidence="12 13">
    <name type="scientific">Puccinia striiformis f. sp. tritici PST-78</name>
    <dbReference type="NCBI Taxonomy" id="1165861"/>
    <lineage>
        <taxon>Eukaryota</taxon>
        <taxon>Fungi</taxon>
        <taxon>Dikarya</taxon>
        <taxon>Basidiomycota</taxon>
        <taxon>Pucciniomycotina</taxon>
        <taxon>Pucciniomycetes</taxon>
        <taxon>Pucciniales</taxon>
        <taxon>Pucciniaceae</taxon>
        <taxon>Puccinia</taxon>
    </lineage>
</organism>
<feature type="region of interest" description="Disordered" evidence="9">
    <location>
        <begin position="184"/>
        <end position="205"/>
    </location>
</feature>
<keyword evidence="4" id="KW-0256">Endoplasmic reticulum</keyword>
<feature type="compositionally biased region" description="Polar residues" evidence="9">
    <location>
        <begin position="1031"/>
        <end position="1042"/>
    </location>
</feature>
<evidence type="ECO:0000256" key="1">
    <source>
        <dbReference type="ARBA" id="ARBA00004586"/>
    </source>
</evidence>
<evidence type="ECO:0000256" key="10">
    <source>
        <dbReference type="SAM" id="Phobius"/>
    </source>
</evidence>
<comment type="caution">
    <text evidence="12">The sequence shown here is derived from an EMBL/GenBank/DDBJ whole genome shotgun (WGS) entry which is preliminary data.</text>
</comment>
<feature type="compositionally biased region" description="Low complexity" evidence="9">
    <location>
        <begin position="1051"/>
        <end position="1063"/>
    </location>
</feature>
<feature type="compositionally biased region" description="Pro residues" evidence="9">
    <location>
        <begin position="755"/>
        <end position="773"/>
    </location>
</feature>
<feature type="compositionally biased region" description="Basic residues" evidence="9">
    <location>
        <begin position="915"/>
        <end position="928"/>
    </location>
</feature>
<dbReference type="Pfam" id="PF10296">
    <property type="entry name" value="MMM1"/>
    <property type="match status" value="1"/>
</dbReference>
<keyword evidence="8 10" id="KW-0472">Membrane</keyword>
<dbReference type="GO" id="GO:0015914">
    <property type="term" value="P:phospholipid transport"/>
    <property type="evidence" value="ECO:0007669"/>
    <property type="project" value="TreeGrafter"/>
</dbReference>
<feature type="compositionally biased region" description="Polar residues" evidence="9">
    <location>
        <begin position="524"/>
        <end position="553"/>
    </location>
</feature>
<comment type="subcellular location">
    <subcellularLocation>
        <location evidence="1">Endoplasmic reticulum membrane</location>
    </subcellularLocation>
</comment>
<feature type="compositionally biased region" description="Low complexity" evidence="9">
    <location>
        <begin position="970"/>
        <end position="981"/>
    </location>
</feature>
<dbReference type="PANTHER" id="PTHR13466">
    <property type="entry name" value="TEX2 PROTEIN-RELATED"/>
    <property type="match status" value="1"/>
</dbReference>
<dbReference type="GO" id="GO:0008289">
    <property type="term" value="F:lipid binding"/>
    <property type="evidence" value="ECO:0007669"/>
    <property type="project" value="UniProtKB-KW"/>
</dbReference>
<feature type="transmembrane region" description="Helical" evidence="10">
    <location>
        <begin position="6"/>
        <end position="30"/>
    </location>
</feature>
<reference evidence="13" key="1">
    <citation type="submission" date="2014-03" db="EMBL/GenBank/DDBJ databases">
        <title>The Genome Sequence of Puccinia striiformis f. sp. tritici PST-78.</title>
        <authorList>
            <consortium name="The Broad Institute Genome Sequencing Platform"/>
            <person name="Cuomo C."/>
            <person name="Hulbert S."/>
            <person name="Chen X."/>
            <person name="Walker B."/>
            <person name="Young S.K."/>
            <person name="Zeng Q."/>
            <person name="Gargeya S."/>
            <person name="Fitzgerald M."/>
            <person name="Haas B."/>
            <person name="Abouelleil A."/>
            <person name="Alvarado L."/>
            <person name="Arachchi H.M."/>
            <person name="Berlin A.M."/>
            <person name="Chapman S.B."/>
            <person name="Goldberg J."/>
            <person name="Griggs A."/>
            <person name="Gujja S."/>
            <person name="Hansen M."/>
            <person name="Howarth C."/>
            <person name="Imamovic A."/>
            <person name="Larimer J."/>
            <person name="McCowan C."/>
            <person name="Montmayeur A."/>
            <person name="Murphy C."/>
            <person name="Neiman D."/>
            <person name="Pearson M."/>
            <person name="Priest M."/>
            <person name="Roberts A."/>
            <person name="Saif S."/>
            <person name="Shea T."/>
            <person name="Sisk P."/>
            <person name="Sykes S."/>
            <person name="Wortman J."/>
            <person name="Nusbaum C."/>
            <person name="Birren B."/>
        </authorList>
    </citation>
    <scope>NUCLEOTIDE SEQUENCE [LARGE SCALE GENOMIC DNA]</scope>
    <source>
        <strain evidence="13">race PST-78</strain>
    </source>
</reference>
<dbReference type="PROSITE" id="PS51847">
    <property type="entry name" value="SMP"/>
    <property type="match status" value="1"/>
</dbReference>
<evidence type="ECO:0000259" key="11">
    <source>
        <dbReference type="PROSITE" id="PS51847"/>
    </source>
</evidence>
<keyword evidence="6" id="KW-0445">Lipid transport</keyword>
<evidence type="ECO:0000256" key="2">
    <source>
        <dbReference type="ARBA" id="ARBA00022448"/>
    </source>
</evidence>
<feature type="compositionally biased region" description="Acidic residues" evidence="9">
    <location>
        <begin position="1218"/>
        <end position="1233"/>
    </location>
</feature>
<keyword evidence="5 10" id="KW-1133">Transmembrane helix</keyword>
<dbReference type="GO" id="GO:0032865">
    <property type="term" value="C:ERMES complex"/>
    <property type="evidence" value="ECO:0007669"/>
    <property type="project" value="TreeGrafter"/>
</dbReference>
<dbReference type="OrthoDB" id="26740at2759"/>
<dbReference type="InterPro" id="IPR019411">
    <property type="entry name" value="MMM1_dom"/>
</dbReference>
<dbReference type="InterPro" id="IPR031468">
    <property type="entry name" value="SMP_LBD"/>
</dbReference>
<gene>
    <name evidence="12" type="ORF">PSTG_12530</name>
</gene>
<evidence type="ECO:0000256" key="3">
    <source>
        <dbReference type="ARBA" id="ARBA00022692"/>
    </source>
</evidence>
<feature type="compositionally biased region" description="Polar residues" evidence="9">
    <location>
        <begin position="954"/>
        <end position="969"/>
    </location>
</feature>
<feature type="compositionally biased region" description="Low complexity" evidence="9">
    <location>
        <begin position="774"/>
        <end position="797"/>
    </location>
</feature>
<feature type="region of interest" description="Disordered" evidence="9">
    <location>
        <begin position="1030"/>
        <end position="1107"/>
    </location>
</feature>
<feature type="compositionally biased region" description="Polar residues" evidence="9">
    <location>
        <begin position="662"/>
        <end position="672"/>
    </location>
</feature>
<keyword evidence="7" id="KW-0446">Lipid-binding</keyword>
<feature type="region of interest" description="Disordered" evidence="9">
    <location>
        <begin position="904"/>
        <end position="983"/>
    </location>
</feature>
<evidence type="ECO:0000256" key="4">
    <source>
        <dbReference type="ARBA" id="ARBA00022824"/>
    </source>
</evidence>
<evidence type="ECO:0000313" key="12">
    <source>
        <dbReference type="EMBL" id="KNE94100.1"/>
    </source>
</evidence>